<dbReference type="AlphaFoldDB" id="A0A848J0X0"/>
<feature type="compositionally biased region" description="Basic residues" evidence="1">
    <location>
        <begin position="1"/>
        <end position="23"/>
    </location>
</feature>
<protein>
    <submittedName>
        <fullName evidence="2">Uncharacterized protein</fullName>
    </submittedName>
</protein>
<evidence type="ECO:0000313" key="3">
    <source>
        <dbReference type="Proteomes" id="UP000559010"/>
    </source>
</evidence>
<dbReference type="RefSeq" id="WP_169681710.1">
    <property type="nucleotide sequence ID" value="NZ_JABBNU010000007.1"/>
</dbReference>
<proteinExistence type="predicted"/>
<dbReference type="Proteomes" id="UP000559010">
    <property type="component" value="Unassembled WGS sequence"/>
</dbReference>
<reference evidence="2 3" key="1">
    <citation type="submission" date="2020-04" db="EMBL/GenBank/DDBJ databases">
        <title>Flammeovirgaceae bacterium KN852 isolated from deep sea.</title>
        <authorList>
            <person name="Zhang D.-C."/>
        </authorList>
    </citation>
    <scope>NUCLEOTIDE SEQUENCE [LARGE SCALE GENOMIC DNA]</scope>
    <source>
        <strain evidence="2 3">KN852</strain>
    </source>
</reference>
<sequence length="67" mass="7686">MAVTRLKRKALRNKAKSAQRKQSMKLQNIKPTIKKVDVEAEVAEFQKATKKTTKKAEKEVEKEETEG</sequence>
<feature type="region of interest" description="Disordered" evidence="1">
    <location>
        <begin position="1"/>
        <end position="24"/>
    </location>
</feature>
<accession>A0A848J0X0</accession>
<feature type="region of interest" description="Disordered" evidence="1">
    <location>
        <begin position="48"/>
        <end position="67"/>
    </location>
</feature>
<evidence type="ECO:0000256" key="1">
    <source>
        <dbReference type="SAM" id="MobiDB-lite"/>
    </source>
</evidence>
<name>A0A848J0X0_9BACT</name>
<gene>
    <name evidence="2" type="ORF">HH304_12210</name>
</gene>
<organism evidence="2 3">
    <name type="scientific">Marinigracilibium pacificum</name>
    <dbReference type="NCBI Taxonomy" id="2729599"/>
    <lineage>
        <taxon>Bacteria</taxon>
        <taxon>Pseudomonadati</taxon>
        <taxon>Bacteroidota</taxon>
        <taxon>Cytophagia</taxon>
        <taxon>Cytophagales</taxon>
        <taxon>Flammeovirgaceae</taxon>
        <taxon>Marinigracilibium</taxon>
    </lineage>
</organism>
<comment type="caution">
    <text evidence="2">The sequence shown here is derived from an EMBL/GenBank/DDBJ whole genome shotgun (WGS) entry which is preliminary data.</text>
</comment>
<evidence type="ECO:0000313" key="2">
    <source>
        <dbReference type="EMBL" id="NMM49165.1"/>
    </source>
</evidence>
<keyword evidence="3" id="KW-1185">Reference proteome</keyword>
<dbReference type="EMBL" id="JABBNU010000007">
    <property type="protein sequence ID" value="NMM49165.1"/>
    <property type="molecule type" value="Genomic_DNA"/>
</dbReference>